<reference evidence="1 2" key="1">
    <citation type="submission" date="2024-05" db="EMBL/GenBank/DDBJ databases">
        <authorList>
            <person name="Wallberg A."/>
        </authorList>
    </citation>
    <scope>NUCLEOTIDE SEQUENCE [LARGE SCALE GENOMIC DNA]</scope>
</reference>
<comment type="caution">
    <text evidence="1">The sequence shown here is derived from an EMBL/GenBank/DDBJ whole genome shotgun (WGS) entry which is preliminary data.</text>
</comment>
<evidence type="ECO:0000313" key="2">
    <source>
        <dbReference type="Proteomes" id="UP001497623"/>
    </source>
</evidence>
<protein>
    <submittedName>
        <fullName evidence="1">Uncharacterized protein</fullName>
    </submittedName>
</protein>
<dbReference type="EMBL" id="CAXKWB010053904">
    <property type="protein sequence ID" value="CAL4175022.1"/>
    <property type="molecule type" value="Genomic_DNA"/>
</dbReference>
<gene>
    <name evidence="1" type="ORF">MNOR_LOCUS34602</name>
</gene>
<name>A0AAV2SBE2_MEGNR</name>
<proteinExistence type="predicted"/>
<sequence length="276" mass="31532">YAVCSTWRQSYSLQCNTVMNNLIRGGQRAQQIFEGQDTSKTKNTIQPPKHQEPHNKGAHFSGLLLEADVSLTTTKNGIAMGSTLQSKETGRNWHKDTERTKGKCKVSLWTRPVEFADSTIVEADAASLFSSSTSISENIQYMTSHWALVFYWEEQLKDEDGDSIFPRTVSYQAFRINDQLIPTWDDGAPEEPTWKWFPLGELVLSPKNINKAAENLKCNRREYCPMKMNCQRWAKDLWNELKGEVMNIPDSTSFLPIIEYIKLHMGNVLGFRIGDI</sequence>
<dbReference type="AlphaFoldDB" id="A0AAV2SBE2"/>
<keyword evidence="2" id="KW-1185">Reference proteome</keyword>
<feature type="non-terminal residue" evidence="1">
    <location>
        <position position="1"/>
    </location>
</feature>
<dbReference type="Proteomes" id="UP001497623">
    <property type="component" value="Unassembled WGS sequence"/>
</dbReference>
<evidence type="ECO:0000313" key="1">
    <source>
        <dbReference type="EMBL" id="CAL4175022.1"/>
    </source>
</evidence>
<accession>A0AAV2SBE2</accession>
<organism evidence="1 2">
    <name type="scientific">Meganyctiphanes norvegica</name>
    <name type="common">Northern krill</name>
    <name type="synonym">Thysanopoda norvegica</name>
    <dbReference type="NCBI Taxonomy" id="48144"/>
    <lineage>
        <taxon>Eukaryota</taxon>
        <taxon>Metazoa</taxon>
        <taxon>Ecdysozoa</taxon>
        <taxon>Arthropoda</taxon>
        <taxon>Crustacea</taxon>
        <taxon>Multicrustacea</taxon>
        <taxon>Malacostraca</taxon>
        <taxon>Eumalacostraca</taxon>
        <taxon>Eucarida</taxon>
        <taxon>Euphausiacea</taxon>
        <taxon>Euphausiidae</taxon>
        <taxon>Meganyctiphanes</taxon>
    </lineage>
</organism>